<proteinExistence type="predicted"/>
<dbReference type="InParanoid" id="G1TX08"/>
<dbReference type="PaxDb" id="9986-ENSOCUP00000021608"/>
<dbReference type="PANTHER" id="PTHR45418:SF1">
    <property type="entry name" value="CANCER_TESTIS ANTIGEN 55"/>
    <property type="match status" value="1"/>
</dbReference>
<evidence type="ECO:0000256" key="1">
    <source>
        <dbReference type="ARBA" id="ARBA00004496"/>
    </source>
</evidence>
<organism evidence="3 4">
    <name type="scientific">Oryctolagus cuniculus</name>
    <name type="common">Rabbit</name>
    <dbReference type="NCBI Taxonomy" id="9986"/>
    <lineage>
        <taxon>Eukaryota</taxon>
        <taxon>Metazoa</taxon>
        <taxon>Chordata</taxon>
        <taxon>Craniata</taxon>
        <taxon>Vertebrata</taxon>
        <taxon>Euteleostomi</taxon>
        <taxon>Mammalia</taxon>
        <taxon>Eutheria</taxon>
        <taxon>Euarchontoglires</taxon>
        <taxon>Glires</taxon>
        <taxon>Lagomorpha</taxon>
        <taxon>Leporidae</taxon>
        <taxon>Oryctolagus</taxon>
    </lineage>
</organism>
<dbReference type="FunCoup" id="G1TX08">
    <property type="interactions" value="3"/>
</dbReference>
<keyword evidence="4" id="KW-1185">Reference proteome</keyword>
<evidence type="ECO:0008006" key="5">
    <source>
        <dbReference type="Google" id="ProtNLM"/>
    </source>
</evidence>
<dbReference type="HOGENOM" id="CLU_1165540_0_0_1"/>
<name>G1TX08_RABIT</name>
<dbReference type="Bgee" id="ENSOCUG00000021358">
    <property type="expression patterns" value="Expressed in testis"/>
</dbReference>
<dbReference type="Ensembl" id="ENSOCUT00000031838.3">
    <property type="protein sequence ID" value="ENSOCUP00000021608.2"/>
    <property type="gene ID" value="ENSOCUG00000021358.3"/>
</dbReference>
<evidence type="ECO:0000256" key="2">
    <source>
        <dbReference type="ARBA" id="ARBA00022490"/>
    </source>
</evidence>
<dbReference type="RefSeq" id="XP_051683528.1">
    <property type="nucleotide sequence ID" value="XM_051827568.2"/>
</dbReference>
<gene>
    <name evidence="3" type="primary">LOC103351976</name>
</gene>
<accession>G1TX08</accession>
<sequence>MYLIVSKVLVVFEGAVELEDENVQPVMLVEGDTELSTTEGAVASASGDSTVTDEAILRGADVVVHVPQSSEPDTTLVVEEGETSQVVADSSNSPNSGPSETYRRVSFGCLNSLLGATDCTNHTCYFSLDLVCTDFEPYTGDCVEVIFSTDPDTQSRRAVSVKPRVYKHVSEVCITSIHGRNGVIDDAIFFTLDSLKLPEGYVPQIYHVVNAVVVESFHSGYVWRAISITPVLMM</sequence>
<evidence type="ECO:0000313" key="4">
    <source>
        <dbReference type="Proteomes" id="UP000001811"/>
    </source>
</evidence>
<dbReference type="OrthoDB" id="9573766at2759"/>
<evidence type="ECO:0000313" key="3">
    <source>
        <dbReference type="Ensembl" id="ENSOCUP00000021608.2"/>
    </source>
</evidence>
<reference evidence="3" key="2">
    <citation type="submission" date="2025-08" db="UniProtKB">
        <authorList>
            <consortium name="Ensembl"/>
        </authorList>
    </citation>
    <scope>IDENTIFICATION</scope>
    <source>
        <strain evidence="3">Thorbecke</strain>
    </source>
</reference>
<reference evidence="3" key="3">
    <citation type="submission" date="2025-09" db="UniProtKB">
        <authorList>
            <consortium name="Ensembl"/>
        </authorList>
    </citation>
    <scope>IDENTIFICATION</scope>
    <source>
        <strain evidence="3">Thorbecke</strain>
    </source>
</reference>
<protein>
    <recommendedName>
        <fullName evidence="5">Cancer/testis antigen 55</fullName>
    </recommendedName>
</protein>
<dbReference type="Proteomes" id="UP000001811">
    <property type="component" value="Chromosome X"/>
</dbReference>
<keyword evidence="2" id="KW-0963">Cytoplasm</keyword>
<dbReference type="eggNOG" id="KOG1804">
    <property type="taxonomic scope" value="Eukaryota"/>
</dbReference>
<dbReference type="GeneID" id="103351976"/>
<dbReference type="AlphaFoldDB" id="G1TX08"/>
<comment type="subcellular location">
    <subcellularLocation>
        <location evidence="1">Cytoplasm</location>
    </subcellularLocation>
</comment>
<dbReference type="GeneTree" id="ENSGT00940000164063"/>
<dbReference type="KEGG" id="ocu:103351976"/>
<dbReference type="GO" id="GO:0005737">
    <property type="term" value="C:cytoplasm"/>
    <property type="evidence" value="ECO:0007669"/>
    <property type="project" value="UniProtKB-SubCell"/>
</dbReference>
<reference evidence="3 4" key="1">
    <citation type="journal article" date="2011" name="Nature">
        <title>A high-resolution map of human evolutionary constraint using 29 mammals.</title>
        <authorList>
            <person name="Lindblad-Toh K."/>
            <person name="Garber M."/>
            <person name="Zuk O."/>
            <person name="Lin M.F."/>
            <person name="Parker B.J."/>
            <person name="Washietl S."/>
            <person name="Kheradpour P."/>
            <person name="Ernst J."/>
            <person name="Jordan G."/>
            <person name="Mauceli E."/>
            <person name="Ward L.D."/>
            <person name="Lowe C.B."/>
            <person name="Holloway A.K."/>
            <person name="Clamp M."/>
            <person name="Gnerre S."/>
            <person name="Alfoldi J."/>
            <person name="Beal K."/>
            <person name="Chang J."/>
            <person name="Clawson H."/>
            <person name="Cuff J."/>
            <person name="Di Palma F."/>
            <person name="Fitzgerald S."/>
            <person name="Flicek P."/>
            <person name="Guttman M."/>
            <person name="Hubisz M.J."/>
            <person name="Jaffe D.B."/>
            <person name="Jungreis I."/>
            <person name="Kent W.J."/>
            <person name="Kostka D."/>
            <person name="Lara M."/>
            <person name="Martins A.L."/>
            <person name="Massingham T."/>
            <person name="Moltke I."/>
            <person name="Raney B.J."/>
            <person name="Rasmussen M.D."/>
            <person name="Robinson J."/>
            <person name="Stark A."/>
            <person name="Vilella A.J."/>
            <person name="Wen J."/>
            <person name="Xie X."/>
            <person name="Zody M.C."/>
            <person name="Baldwin J."/>
            <person name="Bloom T."/>
            <person name="Chin C.W."/>
            <person name="Heiman D."/>
            <person name="Nicol R."/>
            <person name="Nusbaum C."/>
            <person name="Young S."/>
            <person name="Wilkinson J."/>
            <person name="Worley K.C."/>
            <person name="Kovar C.L."/>
            <person name="Muzny D.M."/>
            <person name="Gibbs R.A."/>
            <person name="Cree A."/>
            <person name="Dihn H.H."/>
            <person name="Fowler G."/>
            <person name="Jhangiani S."/>
            <person name="Joshi V."/>
            <person name="Lee S."/>
            <person name="Lewis L.R."/>
            <person name="Nazareth L.V."/>
            <person name="Okwuonu G."/>
            <person name="Santibanez J."/>
            <person name="Warren W.C."/>
            <person name="Mardis E.R."/>
            <person name="Weinstock G.M."/>
            <person name="Wilson R.K."/>
            <person name="Delehaunty K."/>
            <person name="Dooling D."/>
            <person name="Fronik C."/>
            <person name="Fulton L."/>
            <person name="Fulton B."/>
            <person name="Graves T."/>
            <person name="Minx P."/>
            <person name="Sodergren E."/>
            <person name="Birney E."/>
            <person name="Margulies E.H."/>
            <person name="Herrero J."/>
            <person name="Green E.D."/>
            <person name="Haussler D."/>
            <person name="Siepel A."/>
            <person name="Goldman N."/>
            <person name="Pollard K.S."/>
            <person name="Pedersen J.S."/>
            <person name="Lander E.S."/>
            <person name="Kellis M."/>
        </authorList>
    </citation>
    <scope>NUCLEOTIDE SEQUENCE [LARGE SCALE GENOMIC DNA]</scope>
    <source>
        <strain evidence="3 4">Thorbecke inbred</strain>
    </source>
</reference>
<dbReference type="EMBL" id="AAGW02046808">
    <property type="status" value="NOT_ANNOTATED_CDS"/>
    <property type="molecule type" value="Genomic_DNA"/>
</dbReference>
<dbReference type="PANTHER" id="PTHR45418">
    <property type="entry name" value="CANCER/TESTIS ANTIGEN 55"/>
    <property type="match status" value="1"/>
</dbReference>
<dbReference type="EMBL" id="AAGW02046809">
    <property type="status" value="NOT_ANNOTATED_CDS"/>
    <property type="molecule type" value="Genomic_DNA"/>
</dbReference>